<sequence>MAQSSGGGTAKMHINKPSNVVSFTDNRPSGISPKTRDDNSFVFINLRSVLVFMAGMTAVIICCVALFNIVASRFVTAPADTEPLAYSAPATLAPFSGPDSFSETTLVQVYHKRRGVVKHGGRKKKHKRRRHHPKKKRKHHSEEENEMRVNIGAPGSALVNTYDTWRDIQQDDGSSSGEPGRRKPCVTPQCRWLSRYLTPKLDWTIKPCHDFYSHVCSSKWFEQSSANEASDFSSFDFRSQAVARLMNDVAAYLQGKVSAMPWERNAATLFNDCLKPKVPRTLSSLRPRFPIWPLEKITSVSTLPKLVAYVAKFFRATPLLKTYVGVLRTPIHNDSLYVESPVLPLARYQLLHPNAKEEDYVRLIRASLQGRRSSQVPKAIVKLELALSRIVSRDFITLADRAVDTENLLTGDEFWDSLLMALVGNRREVRALDHKYLMNLMTVLRNASSPLDVANLVIYSTLTQIAPLIQNMSFLTPLGLEQTVQGVPLQVQGCLSLTEKAFPRGMRVLALKALGVTEWSPEQRKAQIVQKLIADIKKGLKKYVHSWFTETDSRRDAMKRLKTLKVELLGATPHDELTYARNEKYFSKPRQVVASLLEETPGRDVGSGGDFFPGSVFSPEPKYIAETHTLYLPPALFGLVNKVQRFEDPLLLVPLIGAPVLKAMLSVVDERGTQTLLGNSAVATHWWAPVDDTKILKIKSCYRDLYALALKDMLLNSNQQNFFEEFVAQSALLDPLHKMFREKVSKYHPDGLRLEPELTTDMLFYIVYTMGMCEPRGIERYKVRHKMGIPSRILVNAHLGSSDRFRRAFKCKHSDEMTPLHSCSYWDEQH</sequence>
<dbReference type="InterPro" id="IPR042089">
    <property type="entry name" value="Peptidase_M13_dom_2"/>
</dbReference>
<comment type="similarity">
    <text evidence="1">Belongs to the peptidase M13 family.</text>
</comment>
<dbReference type="PANTHER" id="PTHR11733:SF241">
    <property type="entry name" value="GH26575P-RELATED"/>
    <property type="match status" value="1"/>
</dbReference>
<evidence type="ECO:0000259" key="4">
    <source>
        <dbReference type="Pfam" id="PF05649"/>
    </source>
</evidence>
<protein>
    <recommendedName>
        <fullName evidence="4">Peptidase M13 N-terminal domain-containing protein</fullName>
    </recommendedName>
</protein>
<evidence type="ECO:0000256" key="2">
    <source>
        <dbReference type="SAM" id="MobiDB-lite"/>
    </source>
</evidence>
<dbReference type="GO" id="GO:0005886">
    <property type="term" value="C:plasma membrane"/>
    <property type="evidence" value="ECO:0007669"/>
    <property type="project" value="TreeGrafter"/>
</dbReference>
<dbReference type="InterPro" id="IPR000718">
    <property type="entry name" value="Peptidase_M13"/>
</dbReference>
<keyword evidence="6" id="KW-1185">Reference proteome</keyword>
<dbReference type="SUPFAM" id="SSF55486">
    <property type="entry name" value="Metalloproteases ('zincins'), catalytic domain"/>
    <property type="match status" value="1"/>
</dbReference>
<proteinExistence type="inferred from homology"/>
<dbReference type="PROSITE" id="PS51885">
    <property type="entry name" value="NEPRILYSIN"/>
    <property type="match status" value="1"/>
</dbReference>
<comment type="caution">
    <text evidence="5">The sequence shown here is derived from an EMBL/GenBank/DDBJ whole genome shotgun (WGS) entry which is preliminary data.</text>
</comment>
<evidence type="ECO:0000256" key="3">
    <source>
        <dbReference type="SAM" id="Phobius"/>
    </source>
</evidence>
<dbReference type="GO" id="GO:0016485">
    <property type="term" value="P:protein processing"/>
    <property type="evidence" value="ECO:0007669"/>
    <property type="project" value="TreeGrafter"/>
</dbReference>
<dbReference type="Gene3D" id="3.40.390.10">
    <property type="entry name" value="Collagenase (Catalytic Domain)"/>
    <property type="match status" value="2"/>
</dbReference>
<name>A0AAQ4D691_AMBAM</name>
<feature type="compositionally biased region" description="Basic residues" evidence="2">
    <location>
        <begin position="117"/>
        <end position="139"/>
    </location>
</feature>
<evidence type="ECO:0000256" key="1">
    <source>
        <dbReference type="ARBA" id="ARBA00007357"/>
    </source>
</evidence>
<evidence type="ECO:0000313" key="5">
    <source>
        <dbReference type="EMBL" id="KAK8757981.1"/>
    </source>
</evidence>
<evidence type="ECO:0000313" key="6">
    <source>
        <dbReference type="Proteomes" id="UP001321473"/>
    </source>
</evidence>
<dbReference type="Gene3D" id="1.10.1380.10">
    <property type="entry name" value="Neutral endopeptidase , domain2"/>
    <property type="match status" value="1"/>
</dbReference>
<dbReference type="Pfam" id="PF05649">
    <property type="entry name" value="Peptidase_M13_N"/>
    <property type="match status" value="1"/>
</dbReference>
<gene>
    <name evidence="5" type="ORF">V5799_004385</name>
</gene>
<keyword evidence="3" id="KW-0472">Membrane</keyword>
<dbReference type="InterPro" id="IPR008753">
    <property type="entry name" value="Peptidase_M13_N"/>
</dbReference>
<accession>A0AAQ4D691</accession>
<feature type="domain" description="Peptidase M13 N-terminal" evidence="4">
    <location>
        <begin position="207"/>
        <end position="567"/>
    </location>
</feature>
<keyword evidence="3" id="KW-1133">Transmembrane helix</keyword>
<reference evidence="5 6" key="1">
    <citation type="journal article" date="2023" name="Arcadia Sci">
        <title>De novo assembly of a long-read Amblyomma americanum tick genome.</title>
        <authorList>
            <person name="Chou S."/>
            <person name="Poskanzer K.E."/>
            <person name="Rollins M."/>
            <person name="Thuy-Boun P.S."/>
        </authorList>
    </citation>
    <scope>NUCLEOTIDE SEQUENCE [LARGE SCALE GENOMIC DNA]</scope>
    <source>
        <strain evidence="5">F_SG_1</strain>
        <tissue evidence="5">Salivary glands</tissue>
    </source>
</reference>
<dbReference type="GO" id="GO:0004222">
    <property type="term" value="F:metalloendopeptidase activity"/>
    <property type="evidence" value="ECO:0007669"/>
    <property type="project" value="InterPro"/>
</dbReference>
<dbReference type="AlphaFoldDB" id="A0AAQ4D691"/>
<organism evidence="5 6">
    <name type="scientific">Amblyomma americanum</name>
    <name type="common">Lone star tick</name>
    <dbReference type="NCBI Taxonomy" id="6943"/>
    <lineage>
        <taxon>Eukaryota</taxon>
        <taxon>Metazoa</taxon>
        <taxon>Ecdysozoa</taxon>
        <taxon>Arthropoda</taxon>
        <taxon>Chelicerata</taxon>
        <taxon>Arachnida</taxon>
        <taxon>Acari</taxon>
        <taxon>Parasitiformes</taxon>
        <taxon>Ixodida</taxon>
        <taxon>Ixodoidea</taxon>
        <taxon>Ixodidae</taxon>
        <taxon>Amblyomminae</taxon>
        <taxon>Amblyomma</taxon>
    </lineage>
</organism>
<dbReference type="PANTHER" id="PTHR11733">
    <property type="entry name" value="ZINC METALLOPROTEASE FAMILY M13 NEPRILYSIN-RELATED"/>
    <property type="match status" value="1"/>
</dbReference>
<dbReference type="InterPro" id="IPR024079">
    <property type="entry name" value="MetalloPept_cat_dom_sf"/>
</dbReference>
<keyword evidence="3" id="KW-0812">Transmembrane</keyword>
<dbReference type="Proteomes" id="UP001321473">
    <property type="component" value="Unassembled WGS sequence"/>
</dbReference>
<feature type="transmembrane region" description="Helical" evidence="3">
    <location>
        <begin position="49"/>
        <end position="71"/>
    </location>
</feature>
<dbReference type="EMBL" id="JARKHS020034618">
    <property type="protein sequence ID" value="KAK8757981.1"/>
    <property type="molecule type" value="Genomic_DNA"/>
</dbReference>
<feature type="region of interest" description="Disordered" evidence="2">
    <location>
        <begin position="117"/>
        <end position="147"/>
    </location>
</feature>